<evidence type="ECO:0000256" key="4">
    <source>
        <dbReference type="ARBA" id="ARBA00022989"/>
    </source>
</evidence>
<dbReference type="Proteomes" id="UP000229901">
    <property type="component" value="Unassembled WGS sequence"/>
</dbReference>
<feature type="transmembrane region" description="Helical" evidence="6">
    <location>
        <begin position="247"/>
        <end position="273"/>
    </location>
</feature>
<feature type="transmembrane region" description="Helical" evidence="6">
    <location>
        <begin position="190"/>
        <end position="208"/>
    </location>
</feature>
<dbReference type="AlphaFoldDB" id="A0A2H0V5D5"/>
<evidence type="ECO:0000256" key="5">
    <source>
        <dbReference type="ARBA" id="ARBA00023136"/>
    </source>
</evidence>
<name>A0A2H0V5D5_9BACT</name>
<comment type="subcellular location">
    <subcellularLocation>
        <location evidence="1">Membrane</location>
        <topology evidence="1">Multi-pass membrane protein</topology>
    </subcellularLocation>
</comment>
<proteinExistence type="predicted"/>
<keyword evidence="3 6" id="KW-0812">Transmembrane</keyword>
<feature type="transmembrane region" description="Helical" evidence="6">
    <location>
        <begin position="402"/>
        <end position="425"/>
    </location>
</feature>
<dbReference type="GO" id="GO:0005384">
    <property type="term" value="F:manganese ion transmembrane transporter activity"/>
    <property type="evidence" value="ECO:0007669"/>
    <property type="project" value="TreeGrafter"/>
</dbReference>
<keyword evidence="2" id="KW-0813">Transport</keyword>
<dbReference type="Pfam" id="PF01566">
    <property type="entry name" value="Nramp"/>
    <property type="match status" value="1"/>
</dbReference>
<keyword evidence="5 6" id="KW-0472">Membrane</keyword>
<gene>
    <name evidence="7" type="ORF">COT97_05695</name>
</gene>
<feature type="transmembrane region" description="Helical" evidence="6">
    <location>
        <begin position="341"/>
        <end position="360"/>
    </location>
</feature>
<reference evidence="8" key="1">
    <citation type="submission" date="2017-09" db="EMBL/GenBank/DDBJ databases">
        <title>Depth-based differentiation of microbial function through sediment-hosted aquifers and enrichment of novel symbionts in the deep terrestrial subsurface.</title>
        <authorList>
            <person name="Probst A.J."/>
            <person name="Ladd B."/>
            <person name="Jarett J.K."/>
            <person name="Geller-Mcgrath D.E."/>
            <person name="Sieber C.M.K."/>
            <person name="Emerson J.B."/>
            <person name="Anantharaman K."/>
            <person name="Thomas B.C."/>
            <person name="Malmstrom R."/>
            <person name="Stieglmeier M."/>
            <person name="Klingl A."/>
            <person name="Woyke T."/>
            <person name="Ryan C.M."/>
            <person name="Banfield J.F."/>
        </authorList>
    </citation>
    <scope>NUCLEOTIDE SEQUENCE [LARGE SCALE GENOMIC DNA]</scope>
</reference>
<evidence type="ECO:0000256" key="1">
    <source>
        <dbReference type="ARBA" id="ARBA00004141"/>
    </source>
</evidence>
<dbReference type="InterPro" id="IPR001046">
    <property type="entry name" value="NRAMP_fam"/>
</dbReference>
<evidence type="ECO:0000256" key="6">
    <source>
        <dbReference type="SAM" id="Phobius"/>
    </source>
</evidence>
<dbReference type="PANTHER" id="PTHR11706">
    <property type="entry name" value="SOLUTE CARRIER PROTEIN FAMILY 11 MEMBER"/>
    <property type="match status" value="1"/>
</dbReference>
<evidence type="ECO:0000313" key="8">
    <source>
        <dbReference type="Proteomes" id="UP000229901"/>
    </source>
</evidence>
<organism evidence="7 8">
    <name type="scientific">Candidatus Falkowbacteria bacterium CG10_big_fil_rev_8_21_14_0_10_39_11</name>
    <dbReference type="NCBI Taxonomy" id="1974565"/>
    <lineage>
        <taxon>Bacteria</taxon>
        <taxon>Candidatus Falkowiibacteriota</taxon>
    </lineage>
</organism>
<accession>A0A2H0V5D5</accession>
<dbReference type="EMBL" id="PFAP01000047">
    <property type="protein sequence ID" value="PIR93629.1"/>
    <property type="molecule type" value="Genomic_DNA"/>
</dbReference>
<dbReference type="PANTHER" id="PTHR11706:SF33">
    <property type="entry name" value="NATURAL RESISTANCE-ASSOCIATED MACROPHAGE PROTEIN 2"/>
    <property type="match status" value="1"/>
</dbReference>
<comment type="caution">
    <text evidence="7">The sequence shown here is derived from an EMBL/GenBank/DDBJ whole genome shotgun (WGS) entry which is preliminary data.</text>
</comment>
<feature type="transmembrane region" description="Helical" evidence="6">
    <location>
        <begin position="150"/>
        <end position="170"/>
    </location>
</feature>
<feature type="transmembrane region" description="Helical" evidence="6">
    <location>
        <begin position="89"/>
        <end position="107"/>
    </location>
</feature>
<evidence type="ECO:0000313" key="7">
    <source>
        <dbReference type="EMBL" id="PIR93629.1"/>
    </source>
</evidence>
<feature type="transmembrane region" description="Helical" evidence="6">
    <location>
        <begin position="119"/>
        <end position="138"/>
    </location>
</feature>
<dbReference type="GO" id="GO:0015086">
    <property type="term" value="F:cadmium ion transmembrane transporter activity"/>
    <property type="evidence" value="ECO:0007669"/>
    <property type="project" value="TreeGrafter"/>
</dbReference>
<evidence type="ECO:0000256" key="3">
    <source>
        <dbReference type="ARBA" id="ARBA00022692"/>
    </source>
</evidence>
<sequence>MKKKNKKPKGIKKFFANLGPGFITGASDDDPSGIATYSQTGAHFGYNQLWTALFSFPFMATIQETCGRIGLVTGKGLAGVMKKHYSRSILYFSVLILLISNTINIGADLGAMAAAGRLVFGLPFIVWLLGITAVTLFLQVFISYKTYAQFLKYLTLTLLTYIVVAVMVKQDWIQIAWATFVPSFSFSKEYLLNIVAILGTTISPYLFFWQADQEVEEEVSRKEIRSMGVGTPKFKSRELKAIKIDTIIGMFFSNLIMFFIIVTTASTLGLHGITDIQTADQAAMALRPIAGDFAYLLFALGIIGTGLLAVPVLAGSASYALAESFGMKEGLYKKFKQAHGFYGVITVATIVGLLINFTPISPFKMLYYTAVLNGVCAPPFMVIIMLIANNKKIMGKYTNKKWSNWLGWSITGIMSVCAIALIISLF</sequence>
<dbReference type="GO" id="GO:0005886">
    <property type="term" value="C:plasma membrane"/>
    <property type="evidence" value="ECO:0007669"/>
    <property type="project" value="TreeGrafter"/>
</dbReference>
<keyword evidence="4 6" id="KW-1133">Transmembrane helix</keyword>
<feature type="transmembrane region" description="Helical" evidence="6">
    <location>
        <begin position="293"/>
        <end position="321"/>
    </location>
</feature>
<evidence type="ECO:0000256" key="2">
    <source>
        <dbReference type="ARBA" id="ARBA00022448"/>
    </source>
</evidence>
<feature type="transmembrane region" description="Helical" evidence="6">
    <location>
        <begin position="366"/>
        <end position="390"/>
    </location>
</feature>
<protein>
    <submittedName>
        <fullName evidence="7">Iron transporter</fullName>
    </submittedName>
</protein>
<dbReference type="GO" id="GO:0034755">
    <property type="term" value="P:iron ion transmembrane transport"/>
    <property type="evidence" value="ECO:0007669"/>
    <property type="project" value="TreeGrafter"/>
</dbReference>